<dbReference type="PANTHER" id="PTHR13754">
    <property type="entry name" value="METALLO-BETA-LACTAMASE SUPERFAMILY PROTEIN"/>
    <property type="match status" value="1"/>
</dbReference>
<dbReference type="InterPro" id="IPR041712">
    <property type="entry name" value="DHPS-like_MBL-fold"/>
</dbReference>
<dbReference type="Gene3D" id="3.60.15.10">
    <property type="entry name" value="Ribonuclease Z/Hydroxyacylglutathione hydrolase-like"/>
    <property type="match status" value="1"/>
</dbReference>
<reference evidence="2 3" key="1">
    <citation type="submission" date="2022-03" db="EMBL/GenBank/DDBJ databases">
        <authorList>
            <person name="Koch H."/>
        </authorList>
    </citation>
    <scope>NUCLEOTIDE SEQUENCE [LARGE SCALE GENOMIC DNA]</scope>
    <source>
        <strain evidence="2 3">G1</strain>
    </source>
</reference>
<dbReference type="GO" id="GO:0016787">
    <property type="term" value="F:hydrolase activity"/>
    <property type="evidence" value="ECO:0007669"/>
    <property type="project" value="UniProtKB-KW"/>
</dbReference>
<dbReference type="SUPFAM" id="SSF56281">
    <property type="entry name" value="Metallo-hydrolase/oxidoreductase"/>
    <property type="match status" value="1"/>
</dbReference>
<dbReference type="InterPro" id="IPR001279">
    <property type="entry name" value="Metallo-B-lactamas"/>
</dbReference>
<feature type="domain" description="Metallo-beta-lactamase" evidence="1">
    <location>
        <begin position="24"/>
        <end position="137"/>
    </location>
</feature>
<gene>
    <name evidence="2" type="ORF">GEAMG1_0309</name>
</gene>
<keyword evidence="2" id="KW-0378">Hydrolase</keyword>
<dbReference type="Pfam" id="PF00753">
    <property type="entry name" value="Lactamase_B"/>
    <property type="match status" value="1"/>
</dbReference>
<proteinExistence type="predicted"/>
<dbReference type="InterPro" id="IPR036866">
    <property type="entry name" value="RibonucZ/Hydroxyglut_hydro"/>
</dbReference>
<protein>
    <submittedName>
        <fullName evidence="2">Metal-dependent hydrolases of the beta-lactamase superfamily II</fullName>
    </submittedName>
</protein>
<organism evidence="2 3">
    <name type="scientific">Trichlorobacter ammonificans</name>
    <dbReference type="NCBI Taxonomy" id="2916410"/>
    <lineage>
        <taxon>Bacteria</taxon>
        <taxon>Pseudomonadati</taxon>
        <taxon>Thermodesulfobacteriota</taxon>
        <taxon>Desulfuromonadia</taxon>
        <taxon>Geobacterales</taxon>
        <taxon>Geobacteraceae</taxon>
        <taxon>Trichlorobacter</taxon>
    </lineage>
</organism>
<dbReference type="Proteomes" id="UP001295463">
    <property type="component" value="Chromosome"/>
</dbReference>
<dbReference type="CDD" id="cd07713">
    <property type="entry name" value="DHPS-like_MBL-fold"/>
    <property type="match status" value="1"/>
</dbReference>
<dbReference type="RefSeq" id="WP_305731091.1">
    <property type="nucleotide sequence ID" value="NZ_OW150024.1"/>
</dbReference>
<keyword evidence="3" id="KW-1185">Reference proteome</keyword>
<sequence>MNYRITILCENSVGPVSGTLGEHGFSALIEWESGGLLFDTGQGLTLLHNAQRMNKNLHRVERVALSHGHYDHSGGLLPLLRNCGPKQVFAHPDVFAPRYRVNDRKEALAIGMPYPRDHLEGHGACFNLSDRFREIAPGIFLTGQIPRNNAAPADAGLSADPAGTVPDPFSDDQSLLLRTPAGTVVILGCCHAGLSATLRRAVELTDDDRIVAVVGGTHLGFCSEQHLEATLTECSLFRVQRWYPAHCTGLKALLRLQQRFPGAVLPAQVGTGFTC</sequence>
<evidence type="ECO:0000313" key="3">
    <source>
        <dbReference type="Proteomes" id="UP001295463"/>
    </source>
</evidence>
<evidence type="ECO:0000313" key="2">
    <source>
        <dbReference type="EMBL" id="CAH2030131.1"/>
    </source>
</evidence>
<dbReference type="PANTHER" id="PTHR13754:SF13">
    <property type="entry name" value="METALLO-BETA-LACTAMASE SUPERFAMILY PROTEIN (AFU_ORTHOLOGUE AFUA_3G07630)"/>
    <property type="match status" value="1"/>
</dbReference>
<accession>A0ABN8HBU9</accession>
<dbReference type="EMBL" id="OW150024">
    <property type="protein sequence ID" value="CAH2030131.1"/>
    <property type="molecule type" value="Genomic_DNA"/>
</dbReference>
<dbReference type="InterPro" id="IPR052926">
    <property type="entry name" value="Metallo-beta-lactamase_dom"/>
</dbReference>
<name>A0ABN8HBU9_9BACT</name>
<evidence type="ECO:0000259" key="1">
    <source>
        <dbReference type="Pfam" id="PF00753"/>
    </source>
</evidence>